<organism evidence="1 2">
    <name type="scientific">Rhododendron molle</name>
    <name type="common">Chinese azalea</name>
    <name type="synonym">Azalea mollis</name>
    <dbReference type="NCBI Taxonomy" id="49168"/>
    <lineage>
        <taxon>Eukaryota</taxon>
        <taxon>Viridiplantae</taxon>
        <taxon>Streptophyta</taxon>
        <taxon>Embryophyta</taxon>
        <taxon>Tracheophyta</taxon>
        <taxon>Spermatophyta</taxon>
        <taxon>Magnoliopsida</taxon>
        <taxon>eudicotyledons</taxon>
        <taxon>Gunneridae</taxon>
        <taxon>Pentapetalae</taxon>
        <taxon>asterids</taxon>
        <taxon>Ericales</taxon>
        <taxon>Ericaceae</taxon>
        <taxon>Ericoideae</taxon>
        <taxon>Rhodoreae</taxon>
        <taxon>Rhododendron</taxon>
    </lineage>
</organism>
<evidence type="ECO:0000313" key="2">
    <source>
        <dbReference type="Proteomes" id="UP001062846"/>
    </source>
</evidence>
<gene>
    <name evidence="1" type="ORF">RHMOL_Rhmol03G0222300</name>
</gene>
<accession>A0ACC0PHF5</accession>
<evidence type="ECO:0000313" key="1">
    <source>
        <dbReference type="EMBL" id="KAI8564940.1"/>
    </source>
</evidence>
<dbReference type="Proteomes" id="UP001062846">
    <property type="component" value="Chromosome 3"/>
</dbReference>
<proteinExistence type="predicted"/>
<protein>
    <submittedName>
        <fullName evidence="1">Uncharacterized protein</fullName>
    </submittedName>
</protein>
<dbReference type="EMBL" id="CM046390">
    <property type="protein sequence ID" value="KAI8564940.1"/>
    <property type="molecule type" value="Genomic_DNA"/>
</dbReference>
<comment type="caution">
    <text evidence="1">The sequence shown here is derived from an EMBL/GenBank/DDBJ whole genome shotgun (WGS) entry which is preliminary data.</text>
</comment>
<reference evidence="1" key="1">
    <citation type="submission" date="2022-02" db="EMBL/GenBank/DDBJ databases">
        <title>Plant Genome Project.</title>
        <authorList>
            <person name="Zhang R.-G."/>
        </authorList>
    </citation>
    <scope>NUCLEOTIDE SEQUENCE</scope>
    <source>
        <strain evidence="1">AT1</strain>
    </source>
</reference>
<name>A0ACC0PHF5_RHOML</name>
<sequence length="1281" mass="145395">MEGLSAICAGLGIIEEDDNGGRIGYTKGEYCLDNLKDLLRFLRRDDPQTREVFKQVCKWNIVGKDLIPILEHCQDDHNLVLNAVKVLVFLTMPVEPTSNDIPQQIEYLWALKSSITLSDTVPMIVSLLESPLENLECDTFTEDDWKLVQLVVTLFRNILAIQEIPPHQKAGATTQFLSLRDKFLELLFNENVMDLILVLTQNIGGSSRFLRQDNLLLLETFHYIVVGQEPELIAKAYSKDLKVNEDAKTSIDSLRSIMEEEAEKRKLTRLRNMGCSSQFSGAFTRLTMDGSKTLFMGNPCSASHGNLLKSHKVQHRGPLKRMVWDYERLLSTKDKILELLHDFVNQLVLGGYNGKTSVIESKSFFHNLFCLYSGKTSTFMVHVLTLLQIISVLMQSIREDIEKEHIIESSDVAIFFQVAQFVTSFQYQKSLFLKPETNADVFEDSLNHHADSTLFKGNICGPIATSMNESMFLLLFSKWQYAYDGLKETKDYKFVSAAGSLMKIMIRMLDLVLKASPEDSKEPQTARILLYKLFYDQTDQGMTQFLLNQIKSFDIHKQAKSDLSNLIETTYVVIRLMENLQERGTLRVSRKSRKKRAKKMLNDKSDNIDQPVGDHTPLQNEIANSCCEPGEDHTPFQKKDEAAIPVQVNEPETCGVETSNHKTNLQGMKNNKSDEHNGDLHDGMGDSSCDEQLAGTDEVDFRVSTLISALANNNIIQNLCWLLKSYKSNSTSTNHYILCMLRKICDDLELSPMLYQLSFLNIFYKILDEQKSSPCKEYENIVLFLTSFVRRMLRKMKKQPLLFVEVLFWKTRKECHYINCESLLHEVGNLKRESEKWGSVSNDKGIYSSQGQGWVHRSIADALGDDEADFVDPNEINKQKEEDPYEMKIQKVFQRSKGNNGQVKENVKSVSSGGRHSKEISDSEGIIEHESEGVSKRRKSLVLNQDLEGKIKGLYEKYKDDRHCSRLIAEELDPDGKVSPVQVSNKLRRLGLGVPRQKRRLQAGGPIQLEEEGARGDANDLSKNEFEESSALRQPLHTRKRVRAFSKDEEMRIKALFEQFKDHKRCSHMIANAMDADGIFTAAQVSRKLKQLGLRVPKRKRSEGHMHSRDEDPVNFSAESAEDSDNETLLSLVKRRKSKKNEREVEVADENNDGEGNSDDELPGAALRQVQSLSRRISSHAIPQDKKDGEEQPNGMEGEFDDSSLDYAANAEAKASSLGSEKLVGAPLVDDASHLQHQQMHDELADELSDFGDDATTHVASPKDAVLRRKIRMVLDLEDDD</sequence>
<keyword evidence="2" id="KW-1185">Reference proteome</keyword>